<comment type="caution">
    <text evidence="6">The sequence shown here is derived from an EMBL/GenBank/DDBJ whole genome shotgun (WGS) entry which is preliminary data.</text>
</comment>
<feature type="compositionally biased region" description="Low complexity" evidence="4">
    <location>
        <begin position="1"/>
        <end position="12"/>
    </location>
</feature>
<evidence type="ECO:0000256" key="1">
    <source>
        <dbReference type="ARBA" id="ARBA00023015"/>
    </source>
</evidence>
<dbReference type="CDD" id="cd01392">
    <property type="entry name" value="HTH_LacI"/>
    <property type="match status" value="1"/>
</dbReference>
<dbReference type="InterPro" id="IPR028082">
    <property type="entry name" value="Peripla_BP_I"/>
</dbReference>
<keyword evidence="3" id="KW-0804">Transcription</keyword>
<evidence type="ECO:0000256" key="4">
    <source>
        <dbReference type="SAM" id="MobiDB-lite"/>
    </source>
</evidence>
<feature type="region of interest" description="Disordered" evidence="4">
    <location>
        <begin position="1"/>
        <end position="21"/>
    </location>
</feature>
<dbReference type="PROSITE" id="PS50932">
    <property type="entry name" value="HTH_LACI_2"/>
    <property type="match status" value="1"/>
</dbReference>
<gene>
    <name evidence="6" type="ORF">CGZ91_12015</name>
</gene>
<name>A0A255EBT2_9ACTN</name>
<dbReference type="PROSITE" id="PS00356">
    <property type="entry name" value="HTH_LACI_1"/>
    <property type="match status" value="1"/>
</dbReference>
<dbReference type="Pfam" id="PF00356">
    <property type="entry name" value="LacI"/>
    <property type="match status" value="1"/>
</dbReference>
<keyword evidence="2" id="KW-0238">DNA-binding</keyword>
<dbReference type="InterPro" id="IPR010982">
    <property type="entry name" value="Lambda_DNA-bd_dom_sf"/>
</dbReference>
<evidence type="ECO:0000256" key="3">
    <source>
        <dbReference type="ARBA" id="ARBA00023163"/>
    </source>
</evidence>
<dbReference type="Proteomes" id="UP000216300">
    <property type="component" value="Unassembled WGS sequence"/>
</dbReference>
<reference evidence="6 7" key="1">
    <citation type="submission" date="2017-07" db="EMBL/GenBank/DDBJ databases">
        <title>Draft whole genome sequences of clinical Proprionibacteriaceae strains.</title>
        <authorList>
            <person name="Bernier A.-M."/>
            <person name="Bernard K."/>
            <person name="Domingo M.-C."/>
        </authorList>
    </citation>
    <scope>NUCLEOTIDE SEQUENCE [LARGE SCALE GENOMIC DNA]</scope>
    <source>
        <strain evidence="6 7">NML 150081</strain>
    </source>
</reference>
<dbReference type="SUPFAM" id="SSF53822">
    <property type="entry name" value="Periplasmic binding protein-like I"/>
    <property type="match status" value="1"/>
</dbReference>
<dbReference type="Gene3D" id="1.10.260.40">
    <property type="entry name" value="lambda repressor-like DNA-binding domains"/>
    <property type="match status" value="1"/>
</dbReference>
<dbReference type="Pfam" id="PF13377">
    <property type="entry name" value="Peripla_BP_3"/>
    <property type="match status" value="1"/>
</dbReference>
<sequence>MPTMTETTGTGMAPPPRRPSIKDVAKRAGVSWKTVSNVLHDRPHVRAENRAAVQAAIAELGYRTSLAGRQLRQGRTSIAALALPDITSPYFAALAQELIHNARGRGLTVLIDETGGDPERELAAAGGYDMHFADGVIMSPISVHSFQINEVQPRSPLVLLGEREDLAEQSLPYDHVAIDNPASAVELTRHLLDQGCRRFGFIGAEERFGTGYVRHQGVRSALAEAGLELVASAPAEAWTRPAGEEAASELLASVGHQQDRAGRTDPGIDALICGNDLLAIGAMRTLRQQGIRIGAEVAVAGWDDIPEAAYAEPGLTTVGADLAALVDAALDRLEARIAGADEPAVVRLVPHRLHLRVSTQRA</sequence>
<dbReference type="Gene3D" id="3.40.50.2300">
    <property type="match status" value="2"/>
</dbReference>
<keyword evidence="7" id="KW-1185">Reference proteome</keyword>
<dbReference type="AlphaFoldDB" id="A0A255EBT2"/>
<dbReference type="GO" id="GO:0000976">
    <property type="term" value="F:transcription cis-regulatory region binding"/>
    <property type="evidence" value="ECO:0007669"/>
    <property type="project" value="TreeGrafter"/>
</dbReference>
<evidence type="ECO:0000256" key="2">
    <source>
        <dbReference type="ARBA" id="ARBA00023125"/>
    </source>
</evidence>
<dbReference type="OrthoDB" id="9785139at2"/>
<protein>
    <submittedName>
        <fullName evidence="6">LacI family transcriptional regulator</fullName>
    </submittedName>
</protein>
<dbReference type="InterPro" id="IPR046335">
    <property type="entry name" value="LacI/GalR-like_sensor"/>
</dbReference>
<dbReference type="PANTHER" id="PTHR30146:SF109">
    <property type="entry name" value="HTH-TYPE TRANSCRIPTIONAL REGULATOR GALS"/>
    <property type="match status" value="1"/>
</dbReference>
<organism evidence="6 7">
    <name type="scientific">Parenemella sanctibonifatiensis</name>
    <dbReference type="NCBI Taxonomy" id="2016505"/>
    <lineage>
        <taxon>Bacteria</taxon>
        <taxon>Bacillati</taxon>
        <taxon>Actinomycetota</taxon>
        <taxon>Actinomycetes</taxon>
        <taxon>Propionibacteriales</taxon>
        <taxon>Propionibacteriaceae</taxon>
        <taxon>Parenemella</taxon>
    </lineage>
</organism>
<evidence type="ECO:0000313" key="7">
    <source>
        <dbReference type="Proteomes" id="UP000216300"/>
    </source>
</evidence>
<dbReference type="SMART" id="SM00354">
    <property type="entry name" value="HTH_LACI"/>
    <property type="match status" value="1"/>
</dbReference>
<evidence type="ECO:0000313" key="6">
    <source>
        <dbReference type="EMBL" id="OYN88996.1"/>
    </source>
</evidence>
<dbReference type="InterPro" id="IPR000843">
    <property type="entry name" value="HTH_LacI"/>
</dbReference>
<dbReference type="SUPFAM" id="SSF47413">
    <property type="entry name" value="lambda repressor-like DNA-binding domains"/>
    <property type="match status" value="1"/>
</dbReference>
<dbReference type="CDD" id="cd06267">
    <property type="entry name" value="PBP1_LacI_sugar_binding-like"/>
    <property type="match status" value="1"/>
</dbReference>
<proteinExistence type="predicted"/>
<dbReference type="GO" id="GO:0003700">
    <property type="term" value="F:DNA-binding transcription factor activity"/>
    <property type="evidence" value="ECO:0007669"/>
    <property type="project" value="TreeGrafter"/>
</dbReference>
<dbReference type="EMBL" id="NMVJ01000010">
    <property type="protein sequence ID" value="OYN88996.1"/>
    <property type="molecule type" value="Genomic_DNA"/>
</dbReference>
<feature type="domain" description="HTH lacI-type" evidence="5">
    <location>
        <begin position="19"/>
        <end position="73"/>
    </location>
</feature>
<accession>A0A255EBT2</accession>
<keyword evidence="1" id="KW-0805">Transcription regulation</keyword>
<dbReference type="PANTHER" id="PTHR30146">
    <property type="entry name" value="LACI-RELATED TRANSCRIPTIONAL REPRESSOR"/>
    <property type="match status" value="1"/>
</dbReference>
<evidence type="ECO:0000259" key="5">
    <source>
        <dbReference type="PROSITE" id="PS50932"/>
    </source>
</evidence>